<protein>
    <submittedName>
        <fullName evidence="1">Uncharacterized protein</fullName>
    </submittedName>
</protein>
<evidence type="ECO:0000313" key="1">
    <source>
        <dbReference type="EMBL" id="KAA1053951.1"/>
    </source>
</evidence>
<organism evidence="1 2">
    <name type="scientific">Azospirillum argentinense</name>
    <dbReference type="NCBI Taxonomy" id="2970906"/>
    <lineage>
        <taxon>Bacteria</taxon>
        <taxon>Pseudomonadati</taxon>
        <taxon>Pseudomonadota</taxon>
        <taxon>Alphaproteobacteria</taxon>
        <taxon>Rhodospirillales</taxon>
        <taxon>Azospirillaceae</taxon>
        <taxon>Azospirillum</taxon>
    </lineage>
</organism>
<sequence length="62" mass="6916">MAVDLLASRLKPPLQIEQHLTLAFEKAFRIGFRSDRTSSHGLRSDVFDLGSVSNIAALGQFW</sequence>
<dbReference type="AlphaFoldDB" id="A0A5B0KPW7"/>
<dbReference type="Proteomes" id="UP000325333">
    <property type="component" value="Unassembled WGS sequence"/>
</dbReference>
<proteinExistence type="predicted"/>
<gene>
    <name evidence="1" type="ORF">FH063_002186</name>
</gene>
<comment type="caution">
    <text evidence="1">The sequence shown here is derived from an EMBL/GenBank/DDBJ whole genome shotgun (WGS) entry which is preliminary data.</text>
</comment>
<reference evidence="1 2" key="1">
    <citation type="submission" date="2019-07" db="EMBL/GenBank/DDBJ databases">
        <title>Genome sequencing of the stress-tolerant strain Azospirillum brasilense Az19.</title>
        <authorList>
            <person name="Maroniche G.A."/>
            <person name="Garcia J.E."/>
            <person name="Pagnussat L."/>
            <person name="Amenta M."/>
            <person name="Creus C.M."/>
        </authorList>
    </citation>
    <scope>NUCLEOTIDE SEQUENCE [LARGE SCALE GENOMIC DNA]</scope>
    <source>
        <strain evidence="1 2">Az19</strain>
    </source>
</reference>
<name>A0A5B0KPW7_9PROT</name>
<evidence type="ECO:0000313" key="2">
    <source>
        <dbReference type="Proteomes" id="UP000325333"/>
    </source>
</evidence>
<accession>A0A5B0KPW7</accession>
<dbReference type="EMBL" id="VEWN01000012">
    <property type="protein sequence ID" value="KAA1053951.1"/>
    <property type="molecule type" value="Genomic_DNA"/>
</dbReference>